<proteinExistence type="predicted"/>
<sequence>MISHKNISVFEHQRLRIGEQGFQQTHLDALLKLNEYHEGAYFEPISKGIKFNQYVGVIQVDGLTIEINPKADKDDDDKKWKGVLLKMLKSCGRIKASSMGVANVKRQHLNLLEVYFELYLHEVNTLVRKGLVKKYRKHTKNTKALKGKLEFAGHINRNVIHKERFYTAHQVYDTNHLIHQVIFKALNIVDQFTKGTRLYDLSKRVLLNFPEVDNTITVKQINNIQLDRKTSNYSYALELARLIILNYSPDISSGKEKMLSLLFDMNQLWEEYVLKQLKNSCLNSDIKVSGQESKSFWGSNSLRPDVVLRKGTKTYIIDTKWKRPSNSSASVSDLRQMYTYCRFWDAEKALLLYPGEPSQNKFKSYETDDYSKDDQENHTPIDHQCKMGFVSVLDESGELDQKIGNIVLSLIPITPT</sequence>
<organism evidence="1 2">
    <name type="scientific">Urechidicola croceus</name>
    <dbReference type="NCBI Taxonomy" id="1850246"/>
    <lineage>
        <taxon>Bacteria</taxon>
        <taxon>Pseudomonadati</taxon>
        <taxon>Bacteroidota</taxon>
        <taxon>Flavobacteriia</taxon>
        <taxon>Flavobacteriales</taxon>
        <taxon>Flavobacteriaceae</taxon>
        <taxon>Urechidicola</taxon>
    </lineage>
</organism>
<dbReference type="EMBL" id="CP017478">
    <property type="protein sequence ID" value="AOW20753.1"/>
    <property type="molecule type" value="Genomic_DNA"/>
</dbReference>
<dbReference type="RefSeq" id="WP_070236917.1">
    <property type="nucleotide sequence ID" value="NZ_CP017478.1"/>
</dbReference>
<dbReference type="REBASE" id="162276">
    <property type="entry name" value="Lsp138McrBCP"/>
</dbReference>
<dbReference type="Pfam" id="PF10117">
    <property type="entry name" value="McrBC"/>
    <property type="match status" value="1"/>
</dbReference>
<dbReference type="AlphaFoldDB" id="A0A1D8P859"/>
<accession>A0A1D8P859</accession>
<keyword evidence="2" id="KW-1185">Reference proteome</keyword>
<evidence type="ECO:0000313" key="1">
    <source>
        <dbReference type="EMBL" id="AOW20753.1"/>
    </source>
</evidence>
<protein>
    <submittedName>
        <fullName evidence="1">Restriction endonuclease</fullName>
    </submittedName>
</protein>
<dbReference type="STRING" id="1850246.LPB138_08725"/>
<dbReference type="Gene3D" id="3.90.320.10">
    <property type="match status" value="1"/>
</dbReference>
<gene>
    <name evidence="1" type="ORF">LPB138_08725</name>
</gene>
<reference evidence="1 2" key="1">
    <citation type="submission" date="2016-10" db="EMBL/GenBank/DDBJ databases">
        <title>Lutibacter sp. LPB0138, isolated from marine gastropod.</title>
        <authorList>
            <person name="Kim E."/>
            <person name="Yi H."/>
        </authorList>
    </citation>
    <scope>NUCLEOTIDE SEQUENCE [LARGE SCALE GENOMIC DNA]</scope>
    <source>
        <strain evidence="1 2">LPB0138</strain>
    </source>
</reference>
<dbReference type="InterPro" id="IPR019292">
    <property type="entry name" value="McrC"/>
</dbReference>
<dbReference type="Proteomes" id="UP000176050">
    <property type="component" value="Chromosome"/>
</dbReference>
<dbReference type="PANTHER" id="PTHR38733">
    <property type="entry name" value="PROTEIN MCRC"/>
    <property type="match status" value="1"/>
</dbReference>
<dbReference type="PANTHER" id="PTHR38733:SF1">
    <property type="entry name" value="TYPE IV METHYL-DIRECTED RESTRICTION ENZYME ECOKMCRBC"/>
    <property type="match status" value="1"/>
</dbReference>
<dbReference type="OrthoDB" id="307209at2"/>
<evidence type="ECO:0000313" key="2">
    <source>
        <dbReference type="Proteomes" id="UP000176050"/>
    </source>
</evidence>
<dbReference type="InterPro" id="IPR011604">
    <property type="entry name" value="PDDEXK-like_dom_sf"/>
</dbReference>
<keyword evidence="1" id="KW-0378">Hydrolase</keyword>
<dbReference type="KEGG" id="lul:LPB138_08725"/>
<dbReference type="GO" id="GO:0004519">
    <property type="term" value="F:endonuclease activity"/>
    <property type="evidence" value="ECO:0007669"/>
    <property type="project" value="UniProtKB-KW"/>
</dbReference>
<name>A0A1D8P859_9FLAO</name>
<keyword evidence="1" id="KW-0255">Endonuclease</keyword>
<keyword evidence="1" id="KW-0540">Nuclease</keyword>